<dbReference type="Proteomes" id="UP000053555">
    <property type="component" value="Unassembled WGS sequence"/>
</dbReference>
<dbReference type="PANTHER" id="PTHR35317:SF35">
    <property type="entry name" value="DUF4219 DOMAIN-CONTAINING PROTEIN"/>
    <property type="match status" value="1"/>
</dbReference>
<evidence type="ECO:0008006" key="2">
    <source>
        <dbReference type="Google" id="ProtNLM"/>
    </source>
</evidence>
<proteinExistence type="predicted"/>
<gene>
    <name evidence="1" type="ORF">glysoja_024852</name>
</gene>
<dbReference type="EMBL" id="KN658722">
    <property type="protein sequence ID" value="KHN19751.1"/>
    <property type="molecule type" value="Genomic_DNA"/>
</dbReference>
<sequence length="84" mass="10139">KLKKVKLNTLKRQYELLQMEDNERVCDYFTRLLRIVNQMQECGEKFKDQDLVEKVMRTLTPRFDGRVATIEEARDLSEMKIEEL</sequence>
<dbReference type="AlphaFoldDB" id="A0A0B2QDY6"/>
<feature type="non-terminal residue" evidence="1">
    <location>
        <position position="84"/>
    </location>
</feature>
<evidence type="ECO:0000313" key="1">
    <source>
        <dbReference type="EMBL" id="KHN19751.1"/>
    </source>
</evidence>
<feature type="non-terminal residue" evidence="1">
    <location>
        <position position="1"/>
    </location>
</feature>
<accession>A0A0B2QDY6</accession>
<name>A0A0B2QDY6_GLYSO</name>
<reference evidence="1" key="1">
    <citation type="submission" date="2014-07" db="EMBL/GenBank/DDBJ databases">
        <title>Identification of a novel salt tolerance gene in wild soybean by whole-genome sequencing.</title>
        <authorList>
            <person name="Lam H.-M."/>
            <person name="Qi X."/>
            <person name="Li M.-W."/>
            <person name="Liu X."/>
            <person name="Xie M."/>
            <person name="Ni M."/>
            <person name="Xu X."/>
        </authorList>
    </citation>
    <scope>NUCLEOTIDE SEQUENCE [LARGE SCALE GENOMIC DNA]</scope>
    <source>
        <tissue evidence="1">Root</tissue>
    </source>
</reference>
<dbReference type="Pfam" id="PF14223">
    <property type="entry name" value="Retrotran_gag_2"/>
    <property type="match status" value="1"/>
</dbReference>
<organism evidence="1">
    <name type="scientific">Glycine soja</name>
    <name type="common">Wild soybean</name>
    <dbReference type="NCBI Taxonomy" id="3848"/>
    <lineage>
        <taxon>Eukaryota</taxon>
        <taxon>Viridiplantae</taxon>
        <taxon>Streptophyta</taxon>
        <taxon>Embryophyta</taxon>
        <taxon>Tracheophyta</taxon>
        <taxon>Spermatophyta</taxon>
        <taxon>Magnoliopsida</taxon>
        <taxon>eudicotyledons</taxon>
        <taxon>Gunneridae</taxon>
        <taxon>Pentapetalae</taxon>
        <taxon>rosids</taxon>
        <taxon>fabids</taxon>
        <taxon>Fabales</taxon>
        <taxon>Fabaceae</taxon>
        <taxon>Papilionoideae</taxon>
        <taxon>50 kb inversion clade</taxon>
        <taxon>NPAAA clade</taxon>
        <taxon>indigoferoid/millettioid clade</taxon>
        <taxon>Phaseoleae</taxon>
        <taxon>Glycine</taxon>
        <taxon>Glycine subgen. Soja</taxon>
    </lineage>
</organism>
<dbReference type="PANTHER" id="PTHR35317">
    <property type="entry name" value="OS04G0629600 PROTEIN"/>
    <property type="match status" value="1"/>
</dbReference>
<protein>
    <recommendedName>
        <fullName evidence="2">Retrovirus-related Pol polyprotein from transposon TNT 1-94</fullName>
    </recommendedName>
</protein>